<sequence>MMGKALFNNNYYYYFYAYPRTYDASGFLVFSTK</sequence>
<accession>A0A645DJ72</accession>
<protein>
    <submittedName>
        <fullName evidence="1">Uncharacterized protein</fullName>
    </submittedName>
</protein>
<gene>
    <name evidence="1" type="ORF">SDC9_136465</name>
</gene>
<proteinExistence type="predicted"/>
<name>A0A645DJ72_9ZZZZ</name>
<comment type="caution">
    <text evidence="1">The sequence shown here is derived from an EMBL/GenBank/DDBJ whole genome shotgun (WGS) entry which is preliminary data.</text>
</comment>
<reference evidence="1" key="1">
    <citation type="submission" date="2019-08" db="EMBL/GenBank/DDBJ databases">
        <authorList>
            <person name="Kucharzyk K."/>
            <person name="Murdoch R.W."/>
            <person name="Higgins S."/>
            <person name="Loffler F."/>
        </authorList>
    </citation>
    <scope>NUCLEOTIDE SEQUENCE</scope>
</reference>
<evidence type="ECO:0000313" key="1">
    <source>
        <dbReference type="EMBL" id="MPM89356.1"/>
    </source>
</evidence>
<dbReference type="EMBL" id="VSSQ01036793">
    <property type="protein sequence ID" value="MPM89356.1"/>
    <property type="molecule type" value="Genomic_DNA"/>
</dbReference>
<dbReference type="AlphaFoldDB" id="A0A645DJ72"/>
<organism evidence="1">
    <name type="scientific">bioreactor metagenome</name>
    <dbReference type="NCBI Taxonomy" id="1076179"/>
    <lineage>
        <taxon>unclassified sequences</taxon>
        <taxon>metagenomes</taxon>
        <taxon>ecological metagenomes</taxon>
    </lineage>
</organism>